<dbReference type="InterPro" id="IPR003339">
    <property type="entry name" value="ABC/ECF_trnsptr_transmembrane"/>
</dbReference>
<feature type="transmembrane region" description="Helical" evidence="5">
    <location>
        <begin position="20"/>
        <end position="43"/>
    </location>
</feature>
<evidence type="ECO:0000256" key="4">
    <source>
        <dbReference type="ARBA" id="ARBA00023136"/>
    </source>
</evidence>
<organism evidence="6 7">
    <name type="scientific">Actinotalea fermentans</name>
    <dbReference type="NCBI Taxonomy" id="43671"/>
    <lineage>
        <taxon>Bacteria</taxon>
        <taxon>Bacillati</taxon>
        <taxon>Actinomycetota</taxon>
        <taxon>Actinomycetes</taxon>
        <taxon>Micrococcales</taxon>
        <taxon>Cellulomonadaceae</taxon>
        <taxon>Actinotalea</taxon>
    </lineage>
</organism>
<evidence type="ECO:0000256" key="3">
    <source>
        <dbReference type="ARBA" id="ARBA00022989"/>
    </source>
</evidence>
<dbReference type="Pfam" id="PF02361">
    <property type="entry name" value="CbiQ"/>
    <property type="match status" value="1"/>
</dbReference>
<feature type="transmembrane region" description="Helical" evidence="5">
    <location>
        <begin position="74"/>
        <end position="91"/>
    </location>
</feature>
<protein>
    <recommendedName>
        <fullName evidence="8">Cobalt ABC transporter</fullName>
    </recommendedName>
</protein>
<dbReference type="CDD" id="cd16914">
    <property type="entry name" value="EcfT"/>
    <property type="match status" value="1"/>
</dbReference>
<evidence type="ECO:0008006" key="8">
    <source>
        <dbReference type="Google" id="ProtNLM"/>
    </source>
</evidence>
<proteinExistence type="predicted"/>
<gene>
    <name evidence="6" type="ORF">AFE02nite_08920</name>
</gene>
<evidence type="ECO:0000313" key="7">
    <source>
        <dbReference type="Proteomes" id="UP000321484"/>
    </source>
</evidence>
<feature type="transmembrane region" description="Helical" evidence="5">
    <location>
        <begin position="50"/>
        <end position="68"/>
    </location>
</feature>
<evidence type="ECO:0000256" key="2">
    <source>
        <dbReference type="ARBA" id="ARBA00022692"/>
    </source>
</evidence>
<comment type="caution">
    <text evidence="6">The sequence shown here is derived from an EMBL/GenBank/DDBJ whole genome shotgun (WGS) entry which is preliminary data.</text>
</comment>
<keyword evidence="4 5" id="KW-0472">Membrane</keyword>
<dbReference type="OrthoDB" id="509049at2"/>
<name>A0A511YVC9_9CELL</name>
<dbReference type="AlphaFoldDB" id="A0A511YVC9"/>
<dbReference type="GO" id="GO:0005886">
    <property type="term" value="C:plasma membrane"/>
    <property type="evidence" value="ECO:0007669"/>
    <property type="project" value="UniProtKB-ARBA"/>
</dbReference>
<dbReference type="PANTHER" id="PTHR33514:SF13">
    <property type="entry name" value="PROTEIN ABCI12, CHLOROPLASTIC"/>
    <property type="match status" value="1"/>
</dbReference>
<evidence type="ECO:0000313" key="6">
    <source>
        <dbReference type="EMBL" id="GEN79158.1"/>
    </source>
</evidence>
<accession>A0A511YVC9</accession>
<evidence type="ECO:0000256" key="1">
    <source>
        <dbReference type="ARBA" id="ARBA00004141"/>
    </source>
</evidence>
<keyword evidence="2 5" id="KW-0812">Transmembrane</keyword>
<comment type="subcellular location">
    <subcellularLocation>
        <location evidence="1">Membrane</location>
        <topology evidence="1">Multi-pass membrane protein</topology>
    </subcellularLocation>
</comment>
<reference evidence="6 7" key="1">
    <citation type="submission" date="2019-07" db="EMBL/GenBank/DDBJ databases">
        <title>Whole genome shotgun sequence of Actinotalea fermentans NBRC 105374.</title>
        <authorList>
            <person name="Hosoyama A."/>
            <person name="Uohara A."/>
            <person name="Ohji S."/>
            <person name="Ichikawa N."/>
        </authorList>
    </citation>
    <scope>NUCLEOTIDE SEQUENCE [LARGE SCALE GENOMIC DNA]</scope>
    <source>
        <strain evidence="6 7">NBRC 105374</strain>
    </source>
</reference>
<feature type="transmembrane region" description="Helical" evidence="5">
    <location>
        <begin position="103"/>
        <end position="125"/>
    </location>
</feature>
<dbReference type="PANTHER" id="PTHR33514">
    <property type="entry name" value="PROTEIN ABCI12, CHLOROPLASTIC"/>
    <property type="match status" value="1"/>
</dbReference>
<keyword evidence="7" id="KW-1185">Reference proteome</keyword>
<dbReference type="Proteomes" id="UP000321484">
    <property type="component" value="Unassembled WGS sequence"/>
</dbReference>
<dbReference type="EMBL" id="BJYK01000001">
    <property type="protein sequence ID" value="GEN79158.1"/>
    <property type="molecule type" value="Genomic_DNA"/>
</dbReference>
<evidence type="ECO:0000256" key="5">
    <source>
        <dbReference type="SAM" id="Phobius"/>
    </source>
</evidence>
<dbReference type="RefSeq" id="WP_034244817.1">
    <property type="nucleotide sequence ID" value="NZ_BJYK01000001.1"/>
</dbReference>
<keyword evidence="3 5" id="KW-1133">Transmembrane helix</keyword>
<sequence length="208" mass="21246">MSRPPRAWTDPVGLYRPGDTALHAAPAGLKLAVLAALGVAVVVVRGPWPALAALGLGGGAAVVARLPWRATAAGLAPVTLTSLLLGGYQAWQRGPALGVEVAADLLSVVAAATVVTATTPVDVLLDLLVRALRPLRRVGLDPDAVALTVALMLRAIPALGRLFVEVRDAARARGLERAPRAVLVPFAVRTVGRARATGEALAARGLGD</sequence>